<evidence type="ECO:0000313" key="2">
    <source>
        <dbReference type="EMBL" id="GEL01852.1"/>
    </source>
</evidence>
<dbReference type="GO" id="GO:0009307">
    <property type="term" value="P:DNA restriction-modification system"/>
    <property type="evidence" value="ECO:0007669"/>
    <property type="project" value="InterPro"/>
</dbReference>
<sequence length="410" mass="46442">MKRGRLADEFLGVVSKVISAVEASPAKSHQHEFNGSLALRALFGDDDRLDFQTRFIWLNEDEQPVTVDGSLSWYDSRRAHPTRTEYRLYYRDNEVTLLMSPGDLFYLALRPDGSALVIITAAEGTVRNQLDWLFGIDGSASKKGFVFTEVGETNNPELGFAARYILDELGLEQAEPEADYLDGLIDQFGLVFPKTQVFSTLARQSLPEVSPLDDPDLALISWMEREEQLFRRLERRIVASRIAGGFMQEDGPDVEGFLGFSLSVQNRRKARAGMALENHLEAIFTACSISHERGAKTENRNRPDFLFPGTTQYADPQFPASRLTMLGAKSTLKDRWRQVLSEAVRIPGKHLLTLEPGISENQTGEMQAKDLQLVLPQSLHTTFRPAQQQWLMNLREFIDLVRERQEEALF</sequence>
<keyword evidence="2" id="KW-0378">Hydrolase</keyword>
<comment type="caution">
    <text evidence="2">The sequence shown here is derived from an EMBL/GenBank/DDBJ whole genome shotgun (WGS) entry which is preliminary data.</text>
</comment>
<keyword evidence="3" id="KW-1185">Reference proteome</keyword>
<dbReference type="OrthoDB" id="9797574at2"/>
<protein>
    <submittedName>
        <fullName evidence="2">Type II restriction endonuclease</fullName>
    </submittedName>
</protein>
<keyword evidence="2" id="KW-0540">Nuclease</keyword>
<evidence type="ECO:0000313" key="3">
    <source>
        <dbReference type="Proteomes" id="UP000321405"/>
    </source>
</evidence>
<reference evidence="2 3" key="1">
    <citation type="submission" date="2019-07" db="EMBL/GenBank/DDBJ databases">
        <title>Whole genome shotgun sequence of Swaminathania salitolerans NBRC 104436.</title>
        <authorList>
            <person name="Hosoyama A."/>
            <person name="Uohara A."/>
            <person name="Ohji S."/>
            <person name="Ichikawa N."/>
        </authorList>
    </citation>
    <scope>NUCLEOTIDE SEQUENCE [LARGE SCALE GENOMIC DNA]</scope>
    <source>
        <strain evidence="2 3">NBRC 104436</strain>
    </source>
</reference>
<accession>A0A511BP49</accession>
<name>A0A511BP49_9PROT</name>
<keyword evidence="2" id="KW-0255">Endonuclease</keyword>
<dbReference type="Pfam" id="PF09019">
    <property type="entry name" value="EcoRII-C"/>
    <property type="match status" value="1"/>
</dbReference>
<dbReference type="InterPro" id="IPR015109">
    <property type="entry name" value="Restrct_endonuc_II_EcoRII_C"/>
</dbReference>
<dbReference type="GO" id="GO:0009036">
    <property type="term" value="F:type II site-specific deoxyribonuclease activity"/>
    <property type="evidence" value="ECO:0007669"/>
    <property type="project" value="InterPro"/>
</dbReference>
<feature type="domain" description="Restriction endonuclease type II EcoRII C-terminal" evidence="1">
    <location>
        <begin position="230"/>
        <end position="398"/>
    </location>
</feature>
<dbReference type="GO" id="GO:0003677">
    <property type="term" value="F:DNA binding"/>
    <property type="evidence" value="ECO:0007669"/>
    <property type="project" value="InterPro"/>
</dbReference>
<proteinExistence type="predicted"/>
<dbReference type="InterPro" id="IPR038365">
    <property type="entry name" value="EcoRII_C_sf"/>
</dbReference>
<evidence type="ECO:0000259" key="1">
    <source>
        <dbReference type="Pfam" id="PF09019"/>
    </source>
</evidence>
<dbReference type="EMBL" id="BJVC01000002">
    <property type="protein sequence ID" value="GEL01852.1"/>
    <property type="molecule type" value="Genomic_DNA"/>
</dbReference>
<dbReference type="InterPro" id="IPR011335">
    <property type="entry name" value="Restrct_endonuc-II-like"/>
</dbReference>
<organism evidence="2 3">
    <name type="scientific">Swaminathania salitolerans</name>
    <dbReference type="NCBI Taxonomy" id="182838"/>
    <lineage>
        <taxon>Bacteria</taxon>
        <taxon>Pseudomonadati</taxon>
        <taxon>Pseudomonadota</taxon>
        <taxon>Alphaproteobacteria</taxon>
        <taxon>Acetobacterales</taxon>
        <taxon>Acetobacteraceae</taxon>
        <taxon>Swaminathania</taxon>
    </lineage>
</organism>
<dbReference type="AlphaFoldDB" id="A0A511BP49"/>
<dbReference type="Proteomes" id="UP000321405">
    <property type="component" value="Unassembled WGS sequence"/>
</dbReference>
<dbReference type="SUPFAM" id="SSF52980">
    <property type="entry name" value="Restriction endonuclease-like"/>
    <property type="match status" value="1"/>
</dbReference>
<gene>
    <name evidence="2" type="ORF">SSA02_10150</name>
</gene>
<dbReference type="Gene3D" id="3.40.91.80">
    <property type="match status" value="1"/>
</dbReference>